<dbReference type="EMBL" id="JBBAXC010000004">
    <property type="protein sequence ID" value="MEI5906606.1"/>
    <property type="molecule type" value="Genomic_DNA"/>
</dbReference>
<keyword evidence="7" id="KW-1185">Reference proteome</keyword>
<dbReference type="InterPro" id="IPR007742">
    <property type="entry name" value="NosD_dom"/>
</dbReference>
<keyword evidence="4" id="KW-0472">Membrane</keyword>
<reference evidence="6 7" key="1">
    <citation type="journal article" date="2018" name="J. Microbiol.">
        <title>Bacillus spongiae sp. nov., isolated from sponge of Jeju Island.</title>
        <authorList>
            <person name="Lee G.E."/>
            <person name="Im W.T."/>
            <person name="Park J.S."/>
        </authorList>
    </citation>
    <scope>NUCLEOTIDE SEQUENCE [LARGE SCALE GENOMIC DNA]</scope>
    <source>
        <strain evidence="6 7">135PIL107-10</strain>
    </source>
</reference>
<dbReference type="PANTHER" id="PTHR22990:SF15">
    <property type="entry name" value="F-BOX ONLY PROTEIN 10"/>
    <property type="match status" value="1"/>
</dbReference>
<organism evidence="6 7">
    <name type="scientific">Bacillus spongiae</name>
    <dbReference type="NCBI Taxonomy" id="2683610"/>
    <lineage>
        <taxon>Bacteria</taxon>
        <taxon>Bacillati</taxon>
        <taxon>Bacillota</taxon>
        <taxon>Bacilli</taxon>
        <taxon>Bacillales</taxon>
        <taxon>Bacillaceae</taxon>
        <taxon>Bacillus</taxon>
    </lineage>
</organism>
<feature type="transmembrane region" description="Helical" evidence="4">
    <location>
        <begin position="12"/>
        <end position="34"/>
    </location>
</feature>
<name>A0ABU8HBB8_9BACI</name>
<protein>
    <submittedName>
        <fullName evidence="6">NosD domain-containing protein</fullName>
    </submittedName>
</protein>
<keyword evidence="3" id="KW-0833">Ubl conjugation pathway</keyword>
<keyword evidence="2" id="KW-0677">Repeat</keyword>
<dbReference type="InterPro" id="IPR011050">
    <property type="entry name" value="Pectin_lyase_fold/virulence"/>
</dbReference>
<evidence type="ECO:0000256" key="3">
    <source>
        <dbReference type="ARBA" id="ARBA00022786"/>
    </source>
</evidence>
<gene>
    <name evidence="6" type="ORF">WAK64_05990</name>
</gene>
<dbReference type="NCBIfam" id="TIGR03804">
    <property type="entry name" value="para_beta_helix"/>
    <property type="match status" value="3"/>
</dbReference>
<sequence>MNTSKDKFSITALLFTFTGILFIGVVIVVGIILFNEKTIVVPDDEDTIQSAVDAAVPGDIILVKPKVDGTAYEENVEIKTDNIKLIGVGKEKPVLDGDFMTSTGRGIDLTDRSGVLLQNFIVQNFEDEGIFLDGSNRNMIKKNFVTENVVGINFIGSNNNMVKGNNSNENSDQGIFLVDSNQNMVKGNTFNENGQGISLASSNQNMMKSNTANDNESDGIFLDDSYRNIVKGNTFNENGQGISSARSNQNMIKGNTANENERDGIFLEATSINNDLFFNRAFGNGDLDIEDEDDNNFKGNKCDTSDPVGLCN</sequence>
<comment type="caution">
    <text evidence="6">The sequence shown here is derived from an EMBL/GenBank/DDBJ whole genome shotgun (WGS) entry which is preliminary data.</text>
</comment>
<dbReference type="Proteomes" id="UP001312865">
    <property type="component" value="Unassembled WGS sequence"/>
</dbReference>
<comment type="pathway">
    <text evidence="1">Protein modification; protein ubiquitination.</text>
</comment>
<keyword evidence="4" id="KW-1133">Transmembrane helix</keyword>
<evidence type="ECO:0000259" key="5">
    <source>
        <dbReference type="Pfam" id="PF05048"/>
    </source>
</evidence>
<keyword evidence="4" id="KW-0812">Transmembrane</keyword>
<dbReference type="RefSeq" id="WP_336586044.1">
    <property type="nucleotide sequence ID" value="NZ_JBBAXC010000004.1"/>
</dbReference>
<proteinExistence type="predicted"/>
<dbReference type="Gene3D" id="2.160.20.10">
    <property type="entry name" value="Single-stranded right-handed beta-helix, Pectin lyase-like"/>
    <property type="match status" value="1"/>
</dbReference>
<dbReference type="InterPro" id="IPR051550">
    <property type="entry name" value="SCF-Subunits/Alg-Epimerases"/>
</dbReference>
<dbReference type="InterPro" id="IPR006626">
    <property type="entry name" value="PbH1"/>
</dbReference>
<evidence type="ECO:0000256" key="1">
    <source>
        <dbReference type="ARBA" id="ARBA00004906"/>
    </source>
</evidence>
<dbReference type="PANTHER" id="PTHR22990">
    <property type="entry name" value="F-BOX ONLY PROTEIN"/>
    <property type="match status" value="1"/>
</dbReference>
<feature type="domain" description="Periplasmic copper-binding protein NosD beta helix" evidence="5">
    <location>
        <begin position="81"/>
        <end position="216"/>
    </location>
</feature>
<accession>A0ABU8HBB8</accession>
<evidence type="ECO:0000313" key="7">
    <source>
        <dbReference type="Proteomes" id="UP001312865"/>
    </source>
</evidence>
<dbReference type="InterPro" id="IPR022441">
    <property type="entry name" value="Para_beta_helix_rpt-2"/>
</dbReference>
<dbReference type="SMART" id="SM00710">
    <property type="entry name" value="PbH1"/>
    <property type="match status" value="6"/>
</dbReference>
<evidence type="ECO:0000256" key="4">
    <source>
        <dbReference type="SAM" id="Phobius"/>
    </source>
</evidence>
<dbReference type="Pfam" id="PF05048">
    <property type="entry name" value="NosD"/>
    <property type="match status" value="1"/>
</dbReference>
<dbReference type="SUPFAM" id="SSF51126">
    <property type="entry name" value="Pectin lyase-like"/>
    <property type="match status" value="1"/>
</dbReference>
<dbReference type="InterPro" id="IPR012334">
    <property type="entry name" value="Pectin_lyas_fold"/>
</dbReference>
<evidence type="ECO:0000256" key="2">
    <source>
        <dbReference type="ARBA" id="ARBA00022737"/>
    </source>
</evidence>
<evidence type="ECO:0000313" key="6">
    <source>
        <dbReference type="EMBL" id="MEI5906606.1"/>
    </source>
</evidence>